<feature type="signal peptide" evidence="1">
    <location>
        <begin position="1"/>
        <end position="19"/>
    </location>
</feature>
<dbReference type="RefSeq" id="WP_106357934.1">
    <property type="nucleotide sequence ID" value="NZ_PVTP01000006.1"/>
</dbReference>
<sequence length="358" mass="37175">MRLAAFLICLALPAFGQTAGEAARDAMAQLQGAQDRLQSAGGARDQIKALTETVQSYEAGLAAVRSGLRQVAAQEAELSADLSARRSELGHLIGALSTISNTPEPVARSNAQRPIDAVRAGMLVADVTEGLQTKAEALRSQLSQIQGLRDVQAAATENLEDGLTGAQDARAALAHAISERSDLPTRFEEDTVQIALLMASSDSLGAFADALANDLPDPDAVLARQGNLPLPVRGIVQSSGRAAEGVYIAAVPQALVTSPVAATLLYRGPLLGDVNVVILEPAPDVLFIFAGLETLYGDVGQIIPAGTPLGLMGGDATKVNGILTENETSGTDEAAQPLYLEVREGQGPVNPDAWFALE</sequence>
<protein>
    <submittedName>
        <fullName evidence="2">Septal ring factor EnvC (AmiA/AmiB activator)</fullName>
    </submittedName>
</protein>
<evidence type="ECO:0000256" key="1">
    <source>
        <dbReference type="SAM" id="SignalP"/>
    </source>
</evidence>
<dbReference type="OrthoDB" id="9809144at2"/>
<organism evidence="2 3">
    <name type="scientific">Yoonia maritima</name>
    <dbReference type="NCBI Taxonomy" id="1435347"/>
    <lineage>
        <taxon>Bacteria</taxon>
        <taxon>Pseudomonadati</taxon>
        <taxon>Pseudomonadota</taxon>
        <taxon>Alphaproteobacteria</taxon>
        <taxon>Rhodobacterales</taxon>
        <taxon>Paracoccaceae</taxon>
        <taxon>Yoonia</taxon>
    </lineage>
</organism>
<gene>
    <name evidence="2" type="ORF">CLV80_106168</name>
</gene>
<evidence type="ECO:0000313" key="2">
    <source>
        <dbReference type="EMBL" id="PRY77323.1"/>
    </source>
</evidence>
<comment type="caution">
    <text evidence="2">The sequence shown here is derived from an EMBL/GenBank/DDBJ whole genome shotgun (WGS) entry which is preliminary data.</text>
</comment>
<reference evidence="2 3" key="1">
    <citation type="submission" date="2018-03" db="EMBL/GenBank/DDBJ databases">
        <title>Genomic Encyclopedia of Archaeal and Bacterial Type Strains, Phase II (KMG-II): from individual species to whole genera.</title>
        <authorList>
            <person name="Goeker M."/>
        </authorList>
    </citation>
    <scope>NUCLEOTIDE SEQUENCE [LARGE SCALE GENOMIC DNA]</scope>
    <source>
        <strain evidence="2 3">DSM 101533</strain>
    </source>
</reference>
<dbReference type="EMBL" id="PVTP01000006">
    <property type="protein sequence ID" value="PRY77323.1"/>
    <property type="molecule type" value="Genomic_DNA"/>
</dbReference>
<dbReference type="AlphaFoldDB" id="A0A2T0VZ11"/>
<feature type="chain" id="PRO_5015487561" evidence="1">
    <location>
        <begin position="20"/>
        <end position="358"/>
    </location>
</feature>
<dbReference type="Proteomes" id="UP000238007">
    <property type="component" value="Unassembled WGS sequence"/>
</dbReference>
<dbReference type="InterPro" id="IPR011055">
    <property type="entry name" value="Dup_hybrid_motif"/>
</dbReference>
<keyword evidence="1" id="KW-0732">Signal</keyword>
<accession>A0A2T0VZ11</accession>
<evidence type="ECO:0000313" key="3">
    <source>
        <dbReference type="Proteomes" id="UP000238007"/>
    </source>
</evidence>
<proteinExistence type="predicted"/>
<dbReference type="Gene3D" id="2.70.70.10">
    <property type="entry name" value="Glucose Permease (Domain IIA)"/>
    <property type="match status" value="1"/>
</dbReference>
<dbReference type="SUPFAM" id="SSF51261">
    <property type="entry name" value="Duplicated hybrid motif"/>
    <property type="match status" value="1"/>
</dbReference>
<name>A0A2T0VZ11_9RHOB</name>
<keyword evidence="3" id="KW-1185">Reference proteome</keyword>